<evidence type="ECO:0000313" key="1">
    <source>
        <dbReference type="EMBL" id="JAD54673.1"/>
    </source>
</evidence>
<name>A0A0A9AXT9_ARUDO</name>
<dbReference type="EMBL" id="GBRH01243222">
    <property type="protein sequence ID" value="JAD54673.1"/>
    <property type="molecule type" value="Transcribed_RNA"/>
</dbReference>
<protein>
    <submittedName>
        <fullName evidence="1">Uncharacterized protein</fullName>
    </submittedName>
</protein>
<accession>A0A0A9AXT9</accession>
<organism evidence="1">
    <name type="scientific">Arundo donax</name>
    <name type="common">Giant reed</name>
    <name type="synonym">Donax arundinaceus</name>
    <dbReference type="NCBI Taxonomy" id="35708"/>
    <lineage>
        <taxon>Eukaryota</taxon>
        <taxon>Viridiplantae</taxon>
        <taxon>Streptophyta</taxon>
        <taxon>Embryophyta</taxon>
        <taxon>Tracheophyta</taxon>
        <taxon>Spermatophyta</taxon>
        <taxon>Magnoliopsida</taxon>
        <taxon>Liliopsida</taxon>
        <taxon>Poales</taxon>
        <taxon>Poaceae</taxon>
        <taxon>PACMAD clade</taxon>
        <taxon>Arundinoideae</taxon>
        <taxon>Arundineae</taxon>
        <taxon>Arundo</taxon>
    </lineage>
</organism>
<reference evidence="1" key="2">
    <citation type="journal article" date="2015" name="Data Brief">
        <title>Shoot transcriptome of the giant reed, Arundo donax.</title>
        <authorList>
            <person name="Barrero R.A."/>
            <person name="Guerrero F.D."/>
            <person name="Moolhuijzen P."/>
            <person name="Goolsby J.A."/>
            <person name="Tidwell J."/>
            <person name="Bellgard S.E."/>
            <person name="Bellgard M.I."/>
        </authorList>
    </citation>
    <scope>NUCLEOTIDE SEQUENCE</scope>
    <source>
        <tissue evidence="1">Shoot tissue taken approximately 20 cm above the soil surface</tissue>
    </source>
</reference>
<proteinExistence type="predicted"/>
<reference evidence="1" key="1">
    <citation type="submission" date="2014-09" db="EMBL/GenBank/DDBJ databases">
        <authorList>
            <person name="Magalhaes I.L.F."/>
            <person name="Oliveira U."/>
            <person name="Santos F.R."/>
            <person name="Vidigal T.H.D.A."/>
            <person name="Brescovit A.D."/>
            <person name="Santos A.J."/>
        </authorList>
    </citation>
    <scope>NUCLEOTIDE SEQUENCE</scope>
    <source>
        <tissue evidence="1">Shoot tissue taken approximately 20 cm above the soil surface</tissue>
    </source>
</reference>
<sequence>MGRPWNVSSFLRATSRQIGGIWIAARRNLLCHMVV</sequence>
<dbReference type="AlphaFoldDB" id="A0A0A9AXT9"/>